<feature type="compositionally biased region" description="Polar residues" evidence="1">
    <location>
        <begin position="234"/>
        <end position="246"/>
    </location>
</feature>
<dbReference type="EMBL" id="LIAE01010175">
    <property type="protein sequence ID" value="PAV65986.1"/>
    <property type="molecule type" value="Genomic_DNA"/>
</dbReference>
<comment type="caution">
    <text evidence="2">The sequence shown here is derived from an EMBL/GenBank/DDBJ whole genome shotgun (WGS) entry which is preliminary data.</text>
</comment>
<evidence type="ECO:0000313" key="3">
    <source>
        <dbReference type="Proteomes" id="UP000218231"/>
    </source>
</evidence>
<evidence type="ECO:0000313" key="2">
    <source>
        <dbReference type="EMBL" id="PAV65986.1"/>
    </source>
</evidence>
<proteinExistence type="predicted"/>
<dbReference type="AlphaFoldDB" id="A0A2A2JW47"/>
<name>A0A2A2JW47_9BILA</name>
<evidence type="ECO:0000256" key="1">
    <source>
        <dbReference type="SAM" id="MobiDB-lite"/>
    </source>
</evidence>
<keyword evidence="3" id="KW-1185">Reference proteome</keyword>
<accession>A0A2A2JW47</accession>
<organism evidence="2 3">
    <name type="scientific">Diploscapter pachys</name>
    <dbReference type="NCBI Taxonomy" id="2018661"/>
    <lineage>
        <taxon>Eukaryota</taxon>
        <taxon>Metazoa</taxon>
        <taxon>Ecdysozoa</taxon>
        <taxon>Nematoda</taxon>
        <taxon>Chromadorea</taxon>
        <taxon>Rhabditida</taxon>
        <taxon>Rhabditina</taxon>
        <taxon>Rhabditomorpha</taxon>
        <taxon>Rhabditoidea</taxon>
        <taxon>Rhabditidae</taxon>
        <taxon>Diploscapter</taxon>
    </lineage>
</organism>
<gene>
    <name evidence="2" type="ORF">WR25_19863</name>
</gene>
<feature type="compositionally biased region" description="Basic and acidic residues" evidence="1">
    <location>
        <begin position="293"/>
        <end position="307"/>
    </location>
</feature>
<feature type="region of interest" description="Disordered" evidence="1">
    <location>
        <begin position="234"/>
        <end position="253"/>
    </location>
</feature>
<dbReference type="Proteomes" id="UP000218231">
    <property type="component" value="Unassembled WGS sequence"/>
</dbReference>
<protein>
    <submittedName>
        <fullName evidence="2">Uncharacterized protein</fullName>
    </submittedName>
</protein>
<feature type="region of interest" description="Disordered" evidence="1">
    <location>
        <begin position="183"/>
        <end position="207"/>
    </location>
</feature>
<feature type="region of interest" description="Disordered" evidence="1">
    <location>
        <begin position="274"/>
        <end position="314"/>
    </location>
</feature>
<sequence>MSTTAPGRAIVQSEPIRNAWSDPRCLPGSAAPAFALDLRGRQRPIDRTFVRPRRLSVRRMVQHRDNLCDRRLGGRAACRDPEPAVSSPRFLRIEEVDHVVEARFDGIRGCAGASPLQLVVGDRVCEQIGLRLGERLTACAAERWSLVCIRQVAPIKRYNCCSLFGRTRARAALASRVGIVPEDGEEGTATGPVRPLVPSEPVFPPPIDRRRASRHVDCSLMYCAFASPVMQRGSASGQASRSTARSSAKLPCRRRADGAVRTLAAEDQVLRFGAVPSHGKAEAAEREDDDDRDDHNHNERGNDHGITVERSASAAPTGSIRKAIAVPTIAAAIASLALICSGRCCRTPGAYGSHAEQLHSIGWMSGASNMRFMPHRFPARSANTTTPMTRRTGPAATADLRVAIGRLVNQLTVHRRIEWEDGLQAQQRVMATDAGARRLDQAEEGCGLAAIGAGADQHCRDGWDGQLGSFAAQAEVIGRGQRRQ</sequence>
<reference evidence="2 3" key="1">
    <citation type="journal article" date="2017" name="Curr. Biol.">
        <title>Genome architecture and evolution of a unichromosomal asexual nematode.</title>
        <authorList>
            <person name="Fradin H."/>
            <person name="Zegar C."/>
            <person name="Gutwein M."/>
            <person name="Lucas J."/>
            <person name="Kovtun M."/>
            <person name="Corcoran D."/>
            <person name="Baugh L.R."/>
            <person name="Kiontke K."/>
            <person name="Gunsalus K."/>
            <person name="Fitch D.H."/>
            <person name="Piano F."/>
        </authorList>
    </citation>
    <scope>NUCLEOTIDE SEQUENCE [LARGE SCALE GENOMIC DNA]</scope>
    <source>
        <strain evidence="2">PF1309</strain>
    </source>
</reference>